<protein>
    <submittedName>
        <fullName evidence="1">Uncharacterized protein</fullName>
    </submittedName>
</protein>
<comment type="caution">
    <text evidence="1">The sequence shown here is derived from an EMBL/GenBank/DDBJ whole genome shotgun (WGS) entry which is preliminary data.</text>
</comment>
<proteinExistence type="predicted"/>
<keyword evidence="2" id="KW-1185">Reference proteome</keyword>
<evidence type="ECO:0000313" key="1">
    <source>
        <dbReference type="EMBL" id="KAK8839871.1"/>
    </source>
</evidence>
<gene>
    <name evidence="1" type="ORF">M9Y10_031583</name>
</gene>
<sequence length="188" mass="23086">MNFYSSNLLTQETCPNTFDEPIHYPEMLDDYFFEEPDNHYKNDDFYMHQVISPTNECENDDNYYFSNFYKNKKEKLNIIENDEDNSENGMMKRKKNPKRKIYLSDDAVVFKNYYFSIFTQKKKFKKEIVKKIHDYMREYIGFPKMTRDEVRCSDLYFKHYESEKLKIIPFLKEKKAIIKEKFFISEPK</sequence>
<dbReference type="Proteomes" id="UP001470230">
    <property type="component" value="Unassembled WGS sequence"/>
</dbReference>
<dbReference type="EMBL" id="JAPFFF010000050">
    <property type="protein sequence ID" value="KAK8839871.1"/>
    <property type="molecule type" value="Genomic_DNA"/>
</dbReference>
<reference evidence="1 2" key="1">
    <citation type="submission" date="2024-04" db="EMBL/GenBank/DDBJ databases">
        <title>Tritrichomonas musculus Genome.</title>
        <authorList>
            <person name="Alves-Ferreira E."/>
            <person name="Grigg M."/>
            <person name="Lorenzi H."/>
            <person name="Galac M."/>
        </authorList>
    </citation>
    <scope>NUCLEOTIDE SEQUENCE [LARGE SCALE GENOMIC DNA]</scope>
    <source>
        <strain evidence="1 2">EAF2021</strain>
    </source>
</reference>
<evidence type="ECO:0000313" key="2">
    <source>
        <dbReference type="Proteomes" id="UP001470230"/>
    </source>
</evidence>
<organism evidence="1 2">
    <name type="scientific">Tritrichomonas musculus</name>
    <dbReference type="NCBI Taxonomy" id="1915356"/>
    <lineage>
        <taxon>Eukaryota</taxon>
        <taxon>Metamonada</taxon>
        <taxon>Parabasalia</taxon>
        <taxon>Tritrichomonadida</taxon>
        <taxon>Tritrichomonadidae</taxon>
        <taxon>Tritrichomonas</taxon>
    </lineage>
</organism>
<accession>A0ABR2H221</accession>
<name>A0ABR2H221_9EUKA</name>